<comment type="catalytic activity">
    <reaction evidence="3">
        <text>RNA(n) + a ribonucleoside 5'-triphosphate = RNA(n+1) + diphosphate</text>
        <dbReference type="Rhea" id="RHEA:21248"/>
        <dbReference type="Rhea" id="RHEA-COMP:14527"/>
        <dbReference type="Rhea" id="RHEA-COMP:17342"/>
        <dbReference type="ChEBI" id="CHEBI:33019"/>
        <dbReference type="ChEBI" id="CHEBI:61557"/>
        <dbReference type="ChEBI" id="CHEBI:140395"/>
        <dbReference type="EC" id="2.7.7.6"/>
    </reaction>
</comment>
<protein>
    <recommendedName>
        <fullName evidence="3">DNA-directed RNA polymerase subunit Rpo6</fullName>
        <ecNumber evidence="3">2.7.7.6</ecNumber>
    </recommendedName>
    <alternativeName>
        <fullName evidence="3">DNA-directed RNA polymerase subunit K</fullName>
    </alternativeName>
</protein>
<dbReference type="GO" id="GO:0003677">
    <property type="term" value="F:DNA binding"/>
    <property type="evidence" value="ECO:0007669"/>
    <property type="project" value="UniProtKB-UniRule"/>
</dbReference>
<dbReference type="EC" id="2.7.7.6" evidence="3"/>
<dbReference type="PANTHER" id="PTHR47227">
    <property type="entry name" value="DNA-DIRECTED RNA POLYMERASE SUBUNIT K"/>
    <property type="match status" value="1"/>
</dbReference>
<dbReference type="InterPro" id="IPR006111">
    <property type="entry name" value="Rpo6/Rpb6"/>
</dbReference>
<dbReference type="GO" id="GO:0042797">
    <property type="term" value="P:tRNA transcription by RNA polymerase III"/>
    <property type="evidence" value="ECO:0007669"/>
    <property type="project" value="TreeGrafter"/>
</dbReference>
<keyword evidence="3" id="KW-0548">Nucleotidyltransferase</keyword>
<dbReference type="SUPFAM" id="SSF63562">
    <property type="entry name" value="RPB6/omega subunit-like"/>
    <property type="match status" value="1"/>
</dbReference>
<keyword evidence="5" id="KW-1185">Reference proteome</keyword>
<dbReference type="Pfam" id="PF01192">
    <property type="entry name" value="RNA_pol_Rpb6"/>
    <property type="match status" value="1"/>
</dbReference>
<dbReference type="PIRSF" id="PIRSF000778">
    <property type="entry name" value="RpoK/RPB6"/>
    <property type="match status" value="1"/>
</dbReference>
<evidence type="ECO:0000256" key="1">
    <source>
        <dbReference type="ARBA" id="ARBA00022478"/>
    </source>
</evidence>
<dbReference type="Proteomes" id="UP000249782">
    <property type="component" value="Unassembled WGS sequence"/>
</dbReference>
<dbReference type="HAMAP" id="MF_00192">
    <property type="entry name" value="RNApol_arch_Rpo6"/>
    <property type="match status" value="1"/>
</dbReference>
<dbReference type="PANTHER" id="PTHR47227:SF5">
    <property type="entry name" value="DNA-DIRECTED RNA POLYMERASES I, II, AND III SUBUNIT RPABC2"/>
    <property type="match status" value="1"/>
</dbReference>
<comment type="function">
    <text evidence="3">DNA-dependent RNA polymerase (RNAP) catalyzes the transcription of DNA into RNA using the four ribonucleoside triphosphates as substrates.</text>
</comment>
<comment type="similarity">
    <text evidence="3">Belongs to the archaeal Rpo6/eukaryotic RPB6 RNA polymerase subunit family.</text>
</comment>
<proteinExistence type="inferred from homology"/>
<sequence>MSKMTRFEKARLIGARALQLAMGAKPLVDIPESKDPIDIATLELKKSVIPLAVRK</sequence>
<dbReference type="AlphaFoldDB" id="A0A328PKL3"/>
<reference evidence="4 5" key="1">
    <citation type="submission" date="2018-06" db="EMBL/GenBank/DDBJ databases">
        <title>Draft genome sequence of hyperthermophilic methanogen Methanothermobacter tenebrarum sp. MCM-B 1447.</title>
        <authorList>
            <person name="Pore S.D."/>
            <person name="Dagar S."/>
            <person name="Dhakephalkar P.K."/>
        </authorList>
    </citation>
    <scope>NUCLEOTIDE SEQUENCE [LARGE SCALE GENOMIC DNA]</scope>
    <source>
        <strain evidence="4 5">MCM B 1447</strain>
    </source>
</reference>
<dbReference type="GO" id="GO:0003899">
    <property type="term" value="F:DNA-directed RNA polymerase activity"/>
    <property type="evidence" value="ECO:0007669"/>
    <property type="project" value="UniProtKB-UniRule"/>
</dbReference>
<gene>
    <name evidence="3" type="primary">rpo6</name>
    <name evidence="3" type="synonym">rpoK</name>
    <name evidence="4" type="ORF">DPC56_01040</name>
</gene>
<dbReference type="OrthoDB" id="10567at2157"/>
<keyword evidence="3" id="KW-0963">Cytoplasm</keyword>
<evidence type="ECO:0000313" key="5">
    <source>
        <dbReference type="Proteomes" id="UP000249782"/>
    </source>
</evidence>
<dbReference type="PROSITE" id="PS01111">
    <property type="entry name" value="RNA_POL_K_14KD"/>
    <property type="match status" value="1"/>
</dbReference>
<dbReference type="GO" id="GO:0006366">
    <property type="term" value="P:transcription by RNA polymerase II"/>
    <property type="evidence" value="ECO:0007669"/>
    <property type="project" value="TreeGrafter"/>
</dbReference>
<comment type="subcellular location">
    <subcellularLocation>
        <location evidence="3">Cytoplasm</location>
    </subcellularLocation>
</comment>
<dbReference type="EMBL" id="QLOE01000001">
    <property type="protein sequence ID" value="RAO79894.1"/>
    <property type="molecule type" value="Genomic_DNA"/>
</dbReference>
<comment type="subunit">
    <text evidence="3">Part of the RNA polymerase complex.</text>
</comment>
<name>A0A328PKL3_9EURY</name>
<dbReference type="GO" id="GO:0000428">
    <property type="term" value="C:DNA-directed RNA polymerase complex"/>
    <property type="evidence" value="ECO:0007669"/>
    <property type="project" value="UniProtKB-KW"/>
</dbReference>
<dbReference type="GO" id="GO:0006360">
    <property type="term" value="P:transcription by RNA polymerase I"/>
    <property type="evidence" value="ECO:0007669"/>
    <property type="project" value="TreeGrafter"/>
</dbReference>
<dbReference type="InterPro" id="IPR036161">
    <property type="entry name" value="RPB6/omega-like_sf"/>
</dbReference>
<comment type="caution">
    <text evidence="4">The sequence shown here is derived from an EMBL/GenBank/DDBJ whole genome shotgun (WGS) entry which is preliminary data.</text>
</comment>
<evidence type="ECO:0000313" key="4">
    <source>
        <dbReference type="EMBL" id="RAO79894.1"/>
    </source>
</evidence>
<dbReference type="Gene3D" id="3.90.940.10">
    <property type="match status" value="1"/>
</dbReference>
<organism evidence="4 5">
    <name type="scientific">Methanothermobacter tenebrarum</name>
    <dbReference type="NCBI Taxonomy" id="680118"/>
    <lineage>
        <taxon>Archaea</taxon>
        <taxon>Methanobacteriati</taxon>
        <taxon>Methanobacteriota</taxon>
        <taxon>Methanomada group</taxon>
        <taxon>Methanobacteria</taxon>
        <taxon>Methanobacteriales</taxon>
        <taxon>Methanobacteriaceae</taxon>
        <taxon>Methanothermobacter</taxon>
    </lineage>
</organism>
<accession>A0A328PKL3</accession>
<dbReference type="GO" id="GO:0005737">
    <property type="term" value="C:cytoplasm"/>
    <property type="evidence" value="ECO:0007669"/>
    <property type="project" value="UniProtKB-SubCell"/>
</dbReference>
<dbReference type="RefSeq" id="WP_112093204.1">
    <property type="nucleotide sequence ID" value="NZ_QLOE01000001.1"/>
</dbReference>
<keyword evidence="2 3" id="KW-0804">Transcription</keyword>
<evidence type="ECO:0000256" key="3">
    <source>
        <dbReference type="HAMAP-Rule" id="MF_00192"/>
    </source>
</evidence>
<evidence type="ECO:0000256" key="2">
    <source>
        <dbReference type="ARBA" id="ARBA00023163"/>
    </source>
</evidence>
<dbReference type="NCBIfam" id="NF002208">
    <property type="entry name" value="PRK01099.1-3"/>
    <property type="match status" value="1"/>
</dbReference>
<dbReference type="InterPro" id="IPR006110">
    <property type="entry name" value="Pol_omega/Rpo6/RPB6"/>
</dbReference>
<keyword evidence="1 3" id="KW-0240">DNA-directed RNA polymerase</keyword>
<keyword evidence="3" id="KW-0808">Transferase</keyword>
<dbReference type="InterPro" id="IPR020708">
    <property type="entry name" value="DNA-dir_RNA_polK_14-18kDa_CS"/>
</dbReference>